<evidence type="ECO:0000313" key="2">
    <source>
        <dbReference type="Proteomes" id="UP001370490"/>
    </source>
</evidence>
<organism evidence="1 2">
    <name type="scientific">Dillenia turbinata</name>
    <dbReference type="NCBI Taxonomy" id="194707"/>
    <lineage>
        <taxon>Eukaryota</taxon>
        <taxon>Viridiplantae</taxon>
        <taxon>Streptophyta</taxon>
        <taxon>Embryophyta</taxon>
        <taxon>Tracheophyta</taxon>
        <taxon>Spermatophyta</taxon>
        <taxon>Magnoliopsida</taxon>
        <taxon>eudicotyledons</taxon>
        <taxon>Gunneridae</taxon>
        <taxon>Pentapetalae</taxon>
        <taxon>Dilleniales</taxon>
        <taxon>Dilleniaceae</taxon>
        <taxon>Dillenia</taxon>
    </lineage>
</organism>
<name>A0AAN8VLA0_9MAGN</name>
<comment type="caution">
    <text evidence="1">The sequence shown here is derived from an EMBL/GenBank/DDBJ whole genome shotgun (WGS) entry which is preliminary data.</text>
</comment>
<reference evidence="1 2" key="1">
    <citation type="submission" date="2023-12" db="EMBL/GenBank/DDBJ databases">
        <title>A high-quality genome assembly for Dillenia turbinata (Dilleniales).</title>
        <authorList>
            <person name="Chanderbali A."/>
        </authorList>
    </citation>
    <scope>NUCLEOTIDE SEQUENCE [LARGE SCALE GENOMIC DNA]</scope>
    <source>
        <strain evidence="1">LSX21</strain>
        <tissue evidence="1">Leaf</tissue>
    </source>
</reference>
<keyword evidence="2" id="KW-1185">Reference proteome</keyword>
<sequence>GFCLILLYDFKATFVKDSWRVVNHRDVIPSVRRLMGYCPVEEPIYLAPGGLRDAMGNMELMVDGYKSNVIEEATPDVLVRKFMKGEKELIQKIWQTEINIFSSLQDGSGLCSIWKIFITSHCW</sequence>
<feature type="non-terminal residue" evidence="1">
    <location>
        <position position="123"/>
    </location>
</feature>
<gene>
    <name evidence="1" type="ORF">RJ641_003777</name>
</gene>
<accession>A0AAN8VLA0</accession>
<dbReference type="Gene3D" id="3.40.50.1820">
    <property type="entry name" value="alpha/beta hydrolase"/>
    <property type="match status" value="1"/>
</dbReference>
<feature type="non-terminal residue" evidence="1">
    <location>
        <position position="1"/>
    </location>
</feature>
<dbReference type="PANTHER" id="PTHR47759:SF2">
    <property type="entry name" value="TRIGLYCERIDE LIPASE"/>
    <property type="match status" value="1"/>
</dbReference>
<dbReference type="PANTHER" id="PTHR47759">
    <property type="entry name" value="OS04G0509100 PROTEIN"/>
    <property type="match status" value="1"/>
</dbReference>
<dbReference type="Proteomes" id="UP001370490">
    <property type="component" value="Unassembled WGS sequence"/>
</dbReference>
<dbReference type="InterPro" id="IPR029058">
    <property type="entry name" value="AB_hydrolase_fold"/>
</dbReference>
<dbReference type="EMBL" id="JBAMMX010000012">
    <property type="protein sequence ID" value="KAK6929683.1"/>
    <property type="molecule type" value="Genomic_DNA"/>
</dbReference>
<protein>
    <submittedName>
        <fullName evidence="1">Uncharacterized protein</fullName>
    </submittedName>
</protein>
<dbReference type="AlphaFoldDB" id="A0AAN8VLA0"/>
<evidence type="ECO:0000313" key="1">
    <source>
        <dbReference type="EMBL" id="KAK6929683.1"/>
    </source>
</evidence>
<proteinExistence type="predicted"/>